<evidence type="ECO:0000256" key="1">
    <source>
        <dbReference type="ARBA" id="ARBA00004123"/>
    </source>
</evidence>
<evidence type="ECO:0000256" key="6">
    <source>
        <dbReference type="ARBA" id="ARBA00022701"/>
    </source>
</evidence>
<dbReference type="Pfam" id="PF21242">
    <property type="entry name" value="ECT2_PH"/>
    <property type="match status" value="1"/>
</dbReference>
<comment type="subcellular location">
    <subcellularLocation>
        <location evidence="2">Cytoplasm</location>
        <location evidence="2">Cytoskeleton</location>
        <location evidence="2">Spindle pole</location>
    </subcellularLocation>
    <subcellularLocation>
        <location evidence="1">Nucleus</location>
    </subcellularLocation>
</comment>
<dbReference type="EMBL" id="JBBCAQ010000037">
    <property type="protein sequence ID" value="KAK7574380.1"/>
    <property type="molecule type" value="Genomic_DNA"/>
</dbReference>
<dbReference type="GO" id="GO:2000431">
    <property type="term" value="P:regulation of cytokinesis, actomyosin contractile ring assembly"/>
    <property type="evidence" value="ECO:0007669"/>
    <property type="project" value="InterPro"/>
</dbReference>
<feature type="coiled-coil region" evidence="17">
    <location>
        <begin position="1391"/>
        <end position="1476"/>
    </location>
</feature>
<dbReference type="InterPro" id="IPR000219">
    <property type="entry name" value="DH_dom"/>
</dbReference>
<dbReference type="InterPro" id="IPR035899">
    <property type="entry name" value="DBL_dom_sf"/>
</dbReference>
<dbReference type="SUPFAM" id="SSF52540">
    <property type="entry name" value="P-loop containing nucleoside triphosphate hydrolases"/>
    <property type="match status" value="1"/>
</dbReference>
<dbReference type="GO" id="GO:0000281">
    <property type="term" value="P:mitotic cytokinesis"/>
    <property type="evidence" value="ECO:0007669"/>
    <property type="project" value="TreeGrafter"/>
</dbReference>
<sequence>MVTPVARETLYGRNDLKIPSTSRYSKPSQLLLVNDVASDPEVLQACQLFNIQISVVNSVEEQQSDDVLSVYVVNSFDGVKCNGPNYRIIGRIALLEIAKKWEASNGPSPFVDLSKPLYCHALSGQVICFTGFKNREELLSLKTLIQFMGGKVRKDTSLEVTHLVAKVCKGEKYSYAMLFGVPVVSETWIHDAWQNRDKIDFKATDDDFISHYKLKLFHACKICFLGYPEDEKVHMIEILRENGGEPVDLTDETCTHVVTDTAVSPLPIMLDVSSPCSNVVSPDLLRKNDSLPLSATPSTVYNATDLDKENIGCQSEPRNFARRRKCGVKKPFCTSSSVLKELSSNFNKGASSLTSVFSLQSNVKADVSYVESPYGRFARISPSPQKYASNIELDGFDRVTPTSATNKLIQKRSIWLHNDESIKMETESSEQNALHRSSMAINVKYSPIPDSKMSTCEDQSPFRLVVDNSKQNSVPVVKSNKPYVVKAEWFWLSIQLEYRKNESEFKLEDSNQLNNNLTPVSLSNSSLYVSSSGRTRKRKRLKDKYLRTGESSPQSAQKRRSSVADLTRLSEGSFLDYTSASTITEDVDRSIVDKSKTSKRYHKFMELWQTETNYVGILKTIMTLFKAELESMVDRKDQLLNATELKIIFGHLPPIYTTHCSMLEELNEMAANWSEDCSIGSLIQKYSEDLVKAYPPFINFFENTRDMLVKCDKTKPRFHAFLKLCQSKLECGRQSLQDLLIRPVQRLPSINLLLHDILKNTPKESVDYGKLETAIEEVQKVMTYINEDKRKTEGQVVLFDIFNEIEKCPADLVSSHRCYVNRCEVTELSDDLSGRGNPLVLFLFSDVIEVCKRRTKAFNKENSSSKHGHVKMYKHVELIPLSTILRVIDINETEECHNIFALMVKGNQEVSESENKLYTFTVTDSSVEKTNYLRTLCNQIATVVCRTDAESYYLELEPQQLDIDSSDVTTGTLGKAFNKFASKTRKVGRALSFNKTPNKLKRAVSTMMSPFANHNGLTPSSQLANLQLAALPPIPVSMRNVKLVQSRNCETLPINNAEKCSLKSLSVVSCNGNKEIIVKEKPYEKLTKTFTFDKVFGPESKQIDVYKSIVHPLIQEVLAGYNCTVFAYGQTGTGKTFTMEGEKSTDMAISWEDDPLSGIIPRSLSHLFDELRLLQAEFTVRVSFLELYNEEIFDLLSPSDDATKLKLFEDTARKGSVIIQGLEEVTVNNKHDVYKIMSKGSEKRTTAATLMNAQSSRSHTVFSITVHIKENSIDGEELLKTGKLNLVDLAGSENISRSGAVDKRAREAGNINQSLLTLGRCITALVEHCPHVPYRESKLTRLLQESLGGRTKTSIIATVSPALSNLEETLSTLDYAHRAKNITNRPEINQKLTKKALLKEYTEEIERLRRDLEAAREKNGVYIAHENYTSMLLQLDQQQEEITNKIASLKAVKEEMDKKEELLNSLNMSLDKAKDVIQKTVIEKEEKKYIIEKYVELEGKLRQEATELTQAFNESTKDTEKLHKKLDILNYEEQAEREQAIQTLLKRLSEVTDKTTSIFAQYQEETTNTLDELATKSQNLKSYFTNMQNTLMEASESMMKNLEEIRLMEQNVHDTQQEVDEQILNQLASLKNYVCSTISNIETSVTAKSQKRRDELIDKIEESSGNVKSFCDTTQSLGNFIIEHENYCNQLSQANQCLKNCIEQSICESTKDVEQCQSICTNLQNKLSSQVAESQKNIDIFSGTSTEFHEDYSNKLKVQNEHYKSTSKEIETSQKSIISDTEKRASENIQSYSNYVDETCAKMSNQHDQVISRVEGINERVKQHQQLVEKFVYQDFQQDIKTGQTPERRTLPCPKLSTMSPCDRLLQRFWKEKPMIVQLNENFETQVEIVETEPDKVSGDEFEKNSEDDDAATSSENSNVSVSASDKVYKRISGKRNSRSYNGFMLPITNDTPAGKVRKLSPKKKNTSSDMVTATLKPATKRRPKVKNCVNSDGIVNGFPTVAITAPTSTPAKAKSDFNPYAECFDGSPFSSKFNNFIRPKPPHAATAPVSNHLAAKFASKNGGDAELSRKRLASLFGGNGGSNGGGSSDVSITSKYEMLNHLRPAGLSNHLNPSESLPSSSNASYSRPQPQLTAGTGEVNSKTSPNNLTNRNKVATSYLQMSVKSGEKESEYRNYLPSSAPSASSTTTTTAAVVKPEIRFLDSRKIVELQQQMQQQLSNDKKVCEPSSSAASSTSSKLYLRAKRRKQSRNKWQMDSGTRHEALQRIRDTLDVQDKLQNDLFPLNVGETGYEKSDSDSSEEYANTFQDNWFHMSEIEFDDVKRNLRLAQLYSELQRQLSQIKQNKCDLPILTKTFMKSYVDAARTKPAEVTNCIQNDERQRLTTVEPLILIKRKCAVEVCKNVALPCMPTCIRHILLCEKQTLFEQCRVRDSNSFQCDRPVLNIKYHYPVCSVHSKPEFVLPDFSREGILYEEVRGKNMSTLHSSVYKTDFDLASNNTTLVSAVSSVSAKCETKKRNNVSGGVKNHVHLTRPVLVAPAKKDKEKKAIPATSVVVTKMAAAAPAVPPPAPAPSAVQKKDEKLVVKKEEKLVVKKEVPAKPAATVPSVVRVAKEVTPAAPVKAKPVATTTMAAATLVREVNQTLLPDWVNLSENHQLVDTKSLETNLPSDFANGFDINAPSIQSHIQEMINSNSPLSADMLMESHDLPNYIEVEEMIEEVEVTDETLDSVELTNQELVRGEDLSAVLKELPPEAFNELFSDKSDSQWTESQALERVIEEMDVRKCALIDPSLLLEDIEPSYSNYSNNYDASLSENVDTKFNDITGNCSQSES</sequence>
<evidence type="ECO:0000256" key="14">
    <source>
        <dbReference type="ARBA" id="ARBA00023306"/>
    </source>
</evidence>
<dbReference type="Pfam" id="PF12738">
    <property type="entry name" value="PTCB-BRCT"/>
    <property type="match status" value="1"/>
</dbReference>
<evidence type="ECO:0000256" key="2">
    <source>
        <dbReference type="ARBA" id="ARBA00004647"/>
    </source>
</evidence>
<dbReference type="GO" id="GO:0005874">
    <property type="term" value="C:microtubule"/>
    <property type="evidence" value="ECO:0007669"/>
    <property type="project" value="UniProtKB-KW"/>
</dbReference>
<evidence type="ECO:0000256" key="16">
    <source>
        <dbReference type="PROSITE-ProRule" id="PRU00283"/>
    </source>
</evidence>
<feature type="region of interest" description="Disordered" evidence="18">
    <location>
        <begin position="2218"/>
        <end position="2258"/>
    </location>
</feature>
<keyword evidence="4" id="KW-0597">Phosphoprotein</keyword>
<keyword evidence="7 16" id="KW-0547">Nucleotide-binding</keyword>
<dbReference type="InterPro" id="IPR025927">
    <property type="entry name" value="Znf_KANL2-like"/>
</dbReference>
<dbReference type="Gene3D" id="1.20.900.10">
    <property type="entry name" value="Dbl homology (DH) domain"/>
    <property type="match status" value="1"/>
</dbReference>
<keyword evidence="9 16" id="KW-0067">ATP-binding</keyword>
<evidence type="ECO:0000256" key="10">
    <source>
        <dbReference type="ARBA" id="ARBA00023054"/>
    </source>
</evidence>
<proteinExistence type="inferred from homology"/>
<dbReference type="PROSITE" id="PS00411">
    <property type="entry name" value="KINESIN_MOTOR_1"/>
    <property type="match status" value="1"/>
</dbReference>
<dbReference type="GO" id="GO:0008017">
    <property type="term" value="F:microtubule binding"/>
    <property type="evidence" value="ECO:0007669"/>
    <property type="project" value="InterPro"/>
</dbReference>
<dbReference type="PROSITE" id="PS50067">
    <property type="entry name" value="KINESIN_MOTOR_2"/>
    <property type="match status" value="1"/>
</dbReference>
<dbReference type="InterPro" id="IPR047241">
    <property type="entry name" value="KIF11-like_kin_motor_dom"/>
</dbReference>
<dbReference type="Gene3D" id="2.30.29.30">
    <property type="entry name" value="Pleckstrin-homology domain (PH domain)/Phosphotyrosine-binding domain (PTB)"/>
    <property type="match status" value="1"/>
</dbReference>
<feature type="region of interest" description="Disordered" evidence="18">
    <location>
        <begin position="1952"/>
        <end position="1971"/>
    </location>
</feature>
<dbReference type="CDD" id="cd01364">
    <property type="entry name" value="KISc_BimC_Eg5"/>
    <property type="match status" value="1"/>
</dbReference>
<reference evidence="22 23" key="1">
    <citation type="submission" date="2024-03" db="EMBL/GenBank/DDBJ databases">
        <title>Adaptation during the transition from Ophiocordyceps entomopathogen to insect associate is accompanied by gene loss and intensified selection.</title>
        <authorList>
            <person name="Ward C.M."/>
            <person name="Onetto C.A."/>
            <person name="Borneman A.R."/>
        </authorList>
    </citation>
    <scope>NUCLEOTIDE SEQUENCE [LARGE SCALE GENOMIC DNA]</scope>
    <source>
        <strain evidence="22">AWRI1</strain>
        <tissue evidence="22">Single Adult Female</tissue>
    </source>
</reference>
<name>A0AAN9T699_9HEMI</name>
<dbReference type="SMART" id="SM00325">
    <property type="entry name" value="RhoGEF"/>
    <property type="match status" value="1"/>
</dbReference>
<evidence type="ECO:0000256" key="15">
    <source>
        <dbReference type="ARBA" id="ARBA00034704"/>
    </source>
</evidence>
<evidence type="ECO:0000256" key="13">
    <source>
        <dbReference type="ARBA" id="ARBA00023242"/>
    </source>
</evidence>
<dbReference type="GO" id="GO:0005096">
    <property type="term" value="F:GTPase activator activity"/>
    <property type="evidence" value="ECO:0007669"/>
    <property type="project" value="InterPro"/>
</dbReference>
<dbReference type="Proteomes" id="UP001367676">
    <property type="component" value="Unassembled WGS sequence"/>
</dbReference>
<comment type="similarity">
    <text evidence="15">Belongs to the TRAFAC class myosin-kinesin ATPase superfamily. Kinesin family. KIN-5/BimC subfamily.</text>
</comment>
<feature type="region of interest" description="Disordered" evidence="18">
    <location>
        <begin position="526"/>
        <end position="562"/>
    </location>
</feature>
<feature type="compositionally biased region" description="Low complexity" evidence="18">
    <location>
        <begin position="2228"/>
        <end position="2237"/>
    </location>
</feature>
<dbReference type="CDD" id="cd00160">
    <property type="entry name" value="RhoGEF"/>
    <property type="match status" value="1"/>
</dbReference>
<evidence type="ECO:0000313" key="23">
    <source>
        <dbReference type="Proteomes" id="UP001367676"/>
    </source>
</evidence>
<dbReference type="Pfam" id="PF13891">
    <property type="entry name" value="zf-C3HC3H_KANSL2"/>
    <property type="match status" value="1"/>
</dbReference>
<feature type="compositionally biased region" description="Polar residues" evidence="18">
    <location>
        <begin position="2130"/>
        <end position="2164"/>
    </location>
</feature>
<dbReference type="SMART" id="SM00129">
    <property type="entry name" value="KISc"/>
    <property type="match status" value="1"/>
</dbReference>
<dbReference type="InterPro" id="IPR019821">
    <property type="entry name" value="Kinesin_motor_CS"/>
</dbReference>
<evidence type="ECO:0000256" key="12">
    <source>
        <dbReference type="ARBA" id="ARBA00023212"/>
    </source>
</evidence>
<feature type="domain" description="Kinesin motor" evidence="20">
    <location>
        <begin position="1053"/>
        <end position="1382"/>
    </location>
</feature>
<dbReference type="PRINTS" id="PR00380">
    <property type="entry name" value="KINESINHEAVY"/>
</dbReference>
<dbReference type="GO" id="GO:0007018">
    <property type="term" value="P:microtubule-based movement"/>
    <property type="evidence" value="ECO:0007669"/>
    <property type="project" value="InterPro"/>
</dbReference>
<dbReference type="CDD" id="cd01229">
    <property type="entry name" value="PH_Ect2"/>
    <property type="match status" value="1"/>
</dbReference>
<feature type="compositionally biased region" description="Low complexity" evidence="18">
    <location>
        <begin position="2108"/>
        <end position="2129"/>
    </location>
</feature>
<evidence type="ECO:0000259" key="21">
    <source>
        <dbReference type="PROSITE" id="PS50172"/>
    </source>
</evidence>
<dbReference type="PROSITE" id="PS50010">
    <property type="entry name" value="DH_2"/>
    <property type="match status" value="1"/>
</dbReference>
<accession>A0AAN9T699</accession>
<evidence type="ECO:0000256" key="8">
    <source>
        <dbReference type="ARBA" id="ARBA00022776"/>
    </source>
</evidence>
<evidence type="ECO:0000256" key="4">
    <source>
        <dbReference type="ARBA" id="ARBA00022553"/>
    </source>
</evidence>
<feature type="compositionally biased region" description="Basic residues" evidence="18">
    <location>
        <begin position="2241"/>
        <end position="2250"/>
    </location>
</feature>
<dbReference type="InterPro" id="IPR001357">
    <property type="entry name" value="BRCT_dom"/>
</dbReference>
<keyword evidence="11 16" id="KW-0505">Motor protein</keyword>
<gene>
    <name evidence="22" type="ORF">V9T40_011571</name>
</gene>
<evidence type="ECO:0000256" key="17">
    <source>
        <dbReference type="SAM" id="Coils"/>
    </source>
</evidence>
<dbReference type="InterPro" id="IPR049395">
    <property type="entry name" value="ECT2_PH"/>
</dbReference>
<dbReference type="InterPro" id="IPR027417">
    <property type="entry name" value="P-loop_NTPase"/>
</dbReference>
<dbReference type="PANTHER" id="PTHR16777">
    <property type="entry name" value="PROTEIN ECT2"/>
    <property type="match status" value="1"/>
</dbReference>
<feature type="region of interest" description="Disordered" evidence="18">
    <location>
        <begin position="1892"/>
        <end position="1923"/>
    </location>
</feature>
<feature type="compositionally biased region" description="Basic and acidic residues" evidence="18">
    <location>
        <begin position="1893"/>
        <end position="1905"/>
    </location>
</feature>
<feature type="domain" description="DH" evidence="19">
    <location>
        <begin position="599"/>
        <end position="788"/>
    </location>
</feature>
<dbReference type="SUPFAM" id="SSF50729">
    <property type="entry name" value="PH domain-like"/>
    <property type="match status" value="1"/>
</dbReference>
<evidence type="ECO:0000256" key="5">
    <source>
        <dbReference type="ARBA" id="ARBA00022618"/>
    </source>
</evidence>
<evidence type="ECO:0000256" key="9">
    <source>
        <dbReference type="ARBA" id="ARBA00022840"/>
    </source>
</evidence>
<evidence type="ECO:0000256" key="11">
    <source>
        <dbReference type="ARBA" id="ARBA00023175"/>
    </source>
</evidence>
<feature type="compositionally biased region" description="Low complexity" evidence="18">
    <location>
        <begin position="2178"/>
        <end position="2191"/>
    </location>
</feature>
<dbReference type="GO" id="GO:0005524">
    <property type="term" value="F:ATP binding"/>
    <property type="evidence" value="ECO:0007669"/>
    <property type="project" value="UniProtKB-UniRule"/>
</dbReference>
<dbReference type="InterPro" id="IPR026817">
    <property type="entry name" value="Ect2"/>
</dbReference>
<dbReference type="GO" id="GO:0035556">
    <property type="term" value="P:intracellular signal transduction"/>
    <property type="evidence" value="ECO:0007669"/>
    <property type="project" value="InterPro"/>
</dbReference>
<dbReference type="InterPro" id="IPR036420">
    <property type="entry name" value="BRCT_dom_sf"/>
</dbReference>
<dbReference type="SUPFAM" id="SSF52113">
    <property type="entry name" value="BRCT domain"/>
    <property type="match status" value="2"/>
</dbReference>
<keyword evidence="14" id="KW-0131">Cell cycle</keyword>
<feature type="compositionally biased region" description="Low complexity" evidence="18">
    <location>
        <begin position="1912"/>
        <end position="1923"/>
    </location>
</feature>
<dbReference type="GO" id="GO:0005085">
    <property type="term" value="F:guanyl-nucleotide exchange factor activity"/>
    <property type="evidence" value="ECO:0007669"/>
    <property type="project" value="InterPro"/>
</dbReference>
<dbReference type="FunFam" id="3.40.850.10:FF:000035">
    <property type="entry name" value="Kinesin-like protein KIF11"/>
    <property type="match status" value="1"/>
</dbReference>
<dbReference type="InterPro" id="IPR001752">
    <property type="entry name" value="Kinesin_motor_dom"/>
</dbReference>
<dbReference type="InterPro" id="IPR036961">
    <property type="entry name" value="Kinesin_motor_dom_sf"/>
</dbReference>
<keyword evidence="5" id="KW-0132">Cell division</keyword>
<keyword evidence="3" id="KW-0963">Cytoplasm</keyword>
<feature type="binding site" evidence="16">
    <location>
        <begin position="1129"/>
        <end position="1136"/>
    </location>
    <ligand>
        <name>ATP</name>
        <dbReference type="ChEBI" id="CHEBI:30616"/>
    </ligand>
</feature>
<dbReference type="PROSITE" id="PS50172">
    <property type="entry name" value="BRCT"/>
    <property type="match status" value="1"/>
</dbReference>
<dbReference type="GO" id="GO:0005634">
    <property type="term" value="C:nucleus"/>
    <property type="evidence" value="ECO:0007669"/>
    <property type="project" value="UniProtKB-SubCell"/>
</dbReference>
<dbReference type="PANTHER" id="PTHR16777:SF2">
    <property type="entry name" value="PROTEIN ECT2"/>
    <property type="match status" value="1"/>
</dbReference>
<evidence type="ECO:0000256" key="18">
    <source>
        <dbReference type="SAM" id="MobiDB-lite"/>
    </source>
</evidence>
<dbReference type="Pfam" id="PF00533">
    <property type="entry name" value="BRCT"/>
    <property type="match status" value="1"/>
</dbReference>
<keyword evidence="6" id="KW-0493">Microtubule</keyword>
<keyword evidence="10 17" id="KW-0175">Coiled coil</keyword>
<dbReference type="Gene3D" id="3.40.50.10190">
    <property type="entry name" value="BRCT domain"/>
    <property type="match status" value="2"/>
</dbReference>
<dbReference type="GO" id="GO:0005938">
    <property type="term" value="C:cell cortex"/>
    <property type="evidence" value="ECO:0007669"/>
    <property type="project" value="TreeGrafter"/>
</dbReference>
<feature type="compositionally biased region" description="Basic residues" evidence="18">
    <location>
        <begin position="1956"/>
        <end position="1966"/>
    </location>
</feature>
<dbReference type="InterPro" id="IPR001331">
    <property type="entry name" value="GDS_CDC24_CS"/>
</dbReference>
<dbReference type="InterPro" id="IPR011993">
    <property type="entry name" value="PH-like_dom_sf"/>
</dbReference>
<evidence type="ECO:0000256" key="7">
    <source>
        <dbReference type="ARBA" id="ARBA00022741"/>
    </source>
</evidence>
<keyword evidence="23" id="KW-1185">Reference proteome</keyword>
<dbReference type="Gene3D" id="3.40.850.10">
    <property type="entry name" value="Kinesin motor domain"/>
    <property type="match status" value="1"/>
</dbReference>
<evidence type="ECO:0000313" key="22">
    <source>
        <dbReference type="EMBL" id="KAK7574380.1"/>
    </source>
</evidence>
<dbReference type="GO" id="GO:0007399">
    <property type="term" value="P:nervous system development"/>
    <property type="evidence" value="ECO:0007669"/>
    <property type="project" value="TreeGrafter"/>
</dbReference>
<dbReference type="Pfam" id="PF00621">
    <property type="entry name" value="RhoGEF"/>
    <property type="match status" value="1"/>
</dbReference>
<feature type="region of interest" description="Disordered" evidence="18">
    <location>
        <begin position="2106"/>
        <end position="2191"/>
    </location>
</feature>
<organism evidence="22 23">
    <name type="scientific">Parthenolecanium corni</name>
    <dbReference type="NCBI Taxonomy" id="536013"/>
    <lineage>
        <taxon>Eukaryota</taxon>
        <taxon>Metazoa</taxon>
        <taxon>Ecdysozoa</taxon>
        <taxon>Arthropoda</taxon>
        <taxon>Hexapoda</taxon>
        <taxon>Insecta</taxon>
        <taxon>Pterygota</taxon>
        <taxon>Neoptera</taxon>
        <taxon>Paraneoptera</taxon>
        <taxon>Hemiptera</taxon>
        <taxon>Sternorrhyncha</taxon>
        <taxon>Coccoidea</taxon>
        <taxon>Coccidae</taxon>
        <taxon>Parthenolecanium</taxon>
    </lineage>
</organism>
<comment type="caution">
    <text evidence="22">The sequence shown here is derived from an EMBL/GenBank/DDBJ whole genome shotgun (WGS) entry which is preliminary data.</text>
</comment>
<feature type="domain" description="BRCT" evidence="21">
    <location>
        <begin position="122"/>
        <end position="202"/>
    </location>
</feature>
<dbReference type="SMART" id="SM00292">
    <property type="entry name" value="BRCT"/>
    <property type="match status" value="2"/>
</dbReference>
<dbReference type="GO" id="GO:0003777">
    <property type="term" value="F:microtubule motor activity"/>
    <property type="evidence" value="ECO:0007669"/>
    <property type="project" value="InterPro"/>
</dbReference>
<dbReference type="Pfam" id="PF00225">
    <property type="entry name" value="Kinesin"/>
    <property type="match status" value="1"/>
</dbReference>
<keyword evidence="8" id="KW-0498">Mitosis</keyword>
<protein>
    <submittedName>
        <fullName evidence="22">Uncharacterized protein</fullName>
    </submittedName>
</protein>
<evidence type="ECO:0000259" key="20">
    <source>
        <dbReference type="PROSITE" id="PS50067"/>
    </source>
</evidence>
<dbReference type="PROSITE" id="PS00741">
    <property type="entry name" value="DH_1"/>
    <property type="match status" value="1"/>
</dbReference>
<dbReference type="SUPFAM" id="SSF48065">
    <property type="entry name" value="DBL homology domain (DH-domain)"/>
    <property type="match status" value="1"/>
</dbReference>
<evidence type="ECO:0000256" key="3">
    <source>
        <dbReference type="ARBA" id="ARBA00022490"/>
    </source>
</evidence>
<keyword evidence="13" id="KW-0539">Nucleus</keyword>
<dbReference type="GO" id="GO:0000922">
    <property type="term" value="C:spindle pole"/>
    <property type="evidence" value="ECO:0007669"/>
    <property type="project" value="UniProtKB-SubCell"/>
</dbReference>
<evidence type="ECO:0000259" key="19">
    <source>
        <dbReference type="PROSITE" id="PS50010"/>
    </source>
</evidence>
<keyword evidence="12" id="KW-0206">Cytoskeleton</keyword>